<dbReference type="PANTHER" id="PTHR32108">
    <property type="entry name" value="DNA-DIRECTED RNA POLYMERASE SUBUNIT ALPHA"/>
    <property type="match status" value="1"/>
</dbReference>
<reference evidence="3" key="1">
    <citation type="submission" date="2018-05" db="EMBL/GenBank/DDBJ databases">
        <title>Draft genome of Mucuna pruriens seed.</title>
        <authorList>
            <person name="Nnadi N.E."/>
            <person name="Vos R."/>
            <person name="Hasami M.H."/>
            <person name="Devisetty U.K."/>
            <person name="Aguiy J.C."/>
        </authorList>
    </citation>
    <scope>NUCLEOTIDE SEQUENCE [LARGE SCALE GENOMIC DNA]</scope>
    <source>
        <strain evidence="3">JCA_2017</strain>
    </source>
</reference>
<evidence type="ECO:0000259" key="2">
    <source>
        <dbReference type="PROSITE" id="PS50174"/>
    </source>
</evidence>
<dbReference type="InterPro" id="IPR021109">
    <property type="entry name" value="Peptidase_aspartic_dom_sf"/>
</dbReference>
<dbReference type="GO" id="GO:0003676">
    <property type="term" value="F:nucleic acid binding"/>
    <property type="evidence" value="ECO:0007669"/>
    <property type="project" value="InterPro"/>
</dbReference>
<protein>
    <recommendedName>
        <fullName evidence="2">G-patch domain-containing protein</fullName>
    </recommendedName>
</protein>
<gene>
    <name evidence="3" type="ORF">CR513_03587</name>
</gene>
<dbReference type="OrthoDB" id="1736143at2759"/>
<name>A0A371I9K0_MUCPR</name>
<dbReference type="Gene3D" id="3.30.70.270">
    <property type="match status" value="1"/>
</dbReference>
<dbReference type="CDD" id="cd01647">
    <property type="entry name" value="RT_LTR"/>
    <property type="match status" value="1"/>
</dbReference>
<dbReference type="Proteomes" id="UP000257109">
    <property type="component" value="Unassembled WGS sequence"/>
</dbReference>
<organism evidence="3 4">
    <name type="scientific">Mucuna pruriens</name>
    <name type="common">Velvet bean</name>
    <name type="synonym">Dolichos pruriens</name>
    <dbReference type="NCBI Taxonomy" id="157652"/>
    <lineage>
        <taxon>Eukaryota</taxon>
        <taxon>Viridiplantae</taxon>
        <taxon>Streptophyta</taxon>
        <taxon>Embryophyta</taxon>
        <taxon>Tracheophyta</taxon>
        <taxon>Spermatophyta</taxon>
        <taxon>Magnoliopsida</taxon>
        <taxon>eudicotyledons</taxon>
        <taxon>Gunneridae</taxon>
        <taxon>Pentapetalae</taxon>
        <taxon>rosids</taxon>
        <taxon>fabids</taxon>
        <taxon>Fabales</taxon>
        <taxon>Fabaceae</taxon>
        <taxon>Papilionoideae</taxon>
        <taxon>50 kb inversion clade</taxon>
        <taxon>NPAAA clade</taxon>
        <taxon>indigoferoid/millettioid clade</taxon>
        <taxon>Phaseoleae</taxon>
        <taxon>Mucuna</taxon>
    </lineage>
</organism>
<evidence type="ECO:0000313" key="3">
    <source>
        <dbReference type="EMBL" id="RDY11706.1"/>
    </source>
</evidence>
<proteinExistence type="predicted"/>
<dbReference type="AlphaFoldDB" id="A0A371I9K0"/>
<accession>A0A371I9K0</accession>
<dbReference type="InterPro" id="IPR000467">
    <property type="entry name" value="G_patch_dom"/>
</dbReference>
<sequence length="671" mass="76162">MVNNYLAFLDEEIPTEGRGHNRALNISVKCLNHLLTRVLVDNGSSLNVMPKATLKRFPYEKTHLRDSSSIVRAFDGSRREVMGEIEIPLQIGPFTFQISFQVMDIRPTNSCPLGRPLIHSVGTVPSSFHQRIKFIVDDKLVIIYGEEDMLVSCPKLVGYIEAAEEALETAFQSLEIISTTYVEGKPEEEKGINSMTKAARIMIRKGFRVGRGLGRNLDGISRPISHLIRHGLGYRPKANSTRSPRHYHRGNTTLYERFISKGYANQVEEASTKEECGPENFVRPCSSQEELSNWTMQEVFGTLTINFILISYFRFKKMRWDKEPPSELKRLVESEDKIICPYQEEIETINIGTEENEKKIRVGTAVCLDTKSKLIHLLIEYVNIFAWSYQDMPRLNNEIVEHKIPIKAKYPLPNTLNGVANIVPVPKQDGKVKICKDYRDLNRASPKEDFPLPHIDILVDNTAQQVCFSFMDEFSGYNQIKMAPKDMENFHHIVGNILLQGYGGPIPQHDAQRSGLFERLRKYWLCLNLAKYTFGVKLRKLLGFIVSERGIEVDPDKVRAIQEIPIFRLLRKSQKVEWNEDCQKSEPLILVPLVARRPLILYLTVLEKSMGPAKALRSSRGPRPTPSRPGPISSNSPDSSPMRGGPITSSTSAIQRKGHLSTSMEAISLLE</sequence>
<feature type="compositionally biased region" description="Polar residues" evidence="1">
    <location>
        <begin position="647"/>
        <end position="660"/>
    </location>
</feature>
<evidence type="ECO:0000313" key="4">
    <source>
        <dbReference type="Proteomes" id="UP000257109"/>
    </source>
</evidence>
<dbReference type="SUPFAM" id="SSF50630">
    <property type="entry name" value="Acid proteases"/>
    <property type="match status" value="1"/>
</dbReference>
<feature type="region of interest" description="Disordered" evidence="1">
    <location>
        <begin position="613"/>
        <end position="660"/>
    </location>
</feature>
<dbReference type="PROSITE" id="PS50174">
    <property type="entry name" value="G_PATCH"/>
    <property type="match status" value="1"/>
</dbReference>
<dbReference type="Gene3D" id="2.40.70.10">
    <property type="entry name" value="Acid Proteases"/>
    <property type="match status" value="1"/>
</dbReference>
<keyword evidence="4" id="KW-1185">Reference proteome</keyword>
<dbReference type="SUPFAM" id="SSF56672">
    <property type="entry name" value="DNA/RNA polymerases"/>
    <property type="match status" value="1"/>
</dbReference>
<dbReference type="CDD" id="cd00303">
    <property type="entry name" value="retropepsin_like"/>
    <property type="match status" value="1"/>
</dbReference>
<dbReference type="InterPro" id="IPR043128">
    <property type="entry name" value="Rev_trsase/Diguanyl_cyclase"/>
</dbReference>
<feature type="non-terminal residue" evidence="3">
    <location>
        <position position="1"/>
    </location>
</feature>
<dbReference type="STRING" id="157652.A0A371I9K0"/>
<comment type="caution">
    <text evidence="3">The sequence shown here is derived from an EMBL/GenBank/DDBJ whole genome shotgun (WGS) entry which is preliminary data.</text>
</comment>
<dbReference type="PANTHER" id="PTHR32108:SF9">
    <property type="entry name" value="REVERSE TRANSCRIPTASE RNASE H-LIKE DOMAIN-CONTAINING PROTEIN"/>
    <property type="match status" value="1"/>
</dbReference>
<evidence type="ECO:0000256" key="1">
    <source>
        <dbReference type="SAM" id="MobiDB-lite"/>
    </source>
</evidence>
<dbReference type="EMBL" id="QJKJ01000594">
    <property type="protein sequence ID" value="RDY11706.1"/>
    <property type="molecule type" value="Genomic_DNA"/>
</dbReference>
<dbReference type="InterPro" id="IPR043502">
    <property type="entry name" value="DNA/RNA_pol_sf"/>
</dbReference>
<feature type="domain" description="G-patch" evidence="2">
    <location>
        <begin position="194"/>
        <end position="224"/>
    </location>
</feature>